<reference evidence="3" key="1">
    <citation type="journal article" date="2020" name="Stud. Mycol.">
        <title>101 Dothideomycetes genomes: a test case for predicting lifestyles and emergence of pathogens.</title>
        <authorList>
            <person name="Haridas S."/>
            <person name="Albert R."/>
            <person name="Binder M."/>
            <person name="Bloem J."/>
            <person name="Labutti K."/>
            <person name="Salamov A."/>
            <person name="Andreopoulos B."/>
            <person name="Baker S."/>
            <person name="Barry K."/>
            <person name="Bills G."/>
            <person name="Bluhm B."/>
            <person name="Cannon C."/>
            <person name="Castanera R."/>
            <person name="Culley D."/>
            <person name="Daum C."/>
            <person name="Ezra D."/>
            <person name="Gonzalez J."/>
            <person name="Henrissat B."/>
            <person name="Kuo A."/>
            <person name="Liang C."/>
            <person name="Lipzen A."/>
            <person name="Lutzoni F."/>
            <person name="Magnuson J."/>
            <person name="Mondo S."/>
            <person name="Nolan M."/>
            <person name="Ohm R."/>
            <person name="Pangilinan J."/>
            <person name="Park H.-J."/>
            <person name="Ramirez L."/>
            <person name="Alfaro M."/>
            <person name="Sun H."/>
            <person name="Tritt A."/>
            <person name="Yoshinaga Y."/>
            <person name="Zwiers L.-H."/>
            <person name="Turgeon B."/>
            <person name="Goodwin S."/>
            <person name="Spatafora J."/>
            <person name="Crous P."/>
            <person name="Grigoriev I."/>
        </authorList>
    </citation>
    <scope>NUCLEOTIDE SEQUENCE</scope>
    <source>
        <strain evidence="3">CBS 113389</strain>
    </source>
</reference>
<proteinExistence type="predicted"/>
<dbReference type="Gene3D" id="3.40.50.1820">
    <property type="entry name" value="alpha/beta hydrolase"/>
    <property type="match status" value="1"/>
</dbReference>
<dbReference type="Pfam" id="PF00326">
    <property type="entry name" value="Peptidase_S9"/>
    <property type="match status" value="1"/>
</dbReference>
<organism evidence="3 4">
    <name type="scientific">Neohortaea acidophila</name>
    <dbReference type="NCBI Taxonomy" id="245834"/>
    <lineage>
        <taxon>Eukaryota</taxon>
        <taxon>Fungi</taxon>
        <taxon>Dikarya</taxon>
        <taxon>Ascomycota</taxon>
        <taxon>Pezizomycotina</taxon>
        <taxon>Dothideomycetes</taxon>
        <taxon>Dothideomycetidae</taxon>
        <taxon>Mycosphaerellales</taxon>
        <taxon>Teratosphaeriaceae</taxon>
        <taxon>Neohortaea</taxon>
    </lineage>
</organism>
<dbReference type="GO" id="GO:0008236">
    <property type="term" value="F:serine-type peptidase activity"/>
    <property type="evidence" value="ECO:0007669"/>
    <property type="project" value="InterPro"/>
</dbReference>
<evidence type="ECO:0000313" key="3">
    <source>
        <dbReference type="EMBL" id="KAF2478799.1"/>
    </source>
</evidence>
<dbReference type="SUPFAM" id="SSF53474">
    <property type="entry name" value="alpha/beta-Hydrolases"/>
    <property type="match status" value="1"/>
</dbReference>
<dbReference type="GeneID" id="54478828"/>
<keyword evidence="4" id="KW-1185">Reference proteome</keyword>
<sequence>MLFSRFWAQLTQYASALPSLPLTGQQVPSSAPNFPEFAFSDQWQILGPFQLGTREAPWSSDPLELYGGFHSLEYDVDAKFRSALAFNGSISWLNHTAKLSDPDPYYSQVNLDVDFLPSIDWPFLQDVYGWAGHQWLGWARGEIFVQSKEPKTLILDFRNVVEYWVDDLRFVGGDFYGYGRAPLTLHLEPGIHRVDVKLVGDVRSAGGIGSPTVDVGLILRESLPGLSMLKNGNEDILMADVIGDHFGPLTSPYMSVTVRNDAMHDVYVHGIEGMEDVCKIELIADSPIKLVSTQTRPINFRIACIPSYNRRLILHIKWTFEGEKQQRSLFLAGRPKVHPEIAPSHRFTFLHPSGIVSWAILRPPSVHASCGGANASLPVMLSLHGAGVNANDDPLVHMYDPLPDLCTWLLLPQGTTSWAGDDWHNWGFADVEAAIAAIPDWIEQVEWQGPGVDIDRWLVTGHSNGGQGVWYALSHRPDKIIAAAALSGYSSIQNYVPYTSWRTADPAKEGILQAALSTYRHDLLMENAKDIPVLIQHGSKDTNVPAYHSRLMDLRLFEAGGDSRYFEIPDEPHYWDGVGTTKPLRYFLRRFLNVPTDEDRANPSQLRSFTIVVADPGDMGPKNGVQVQQLESPGQLGKMKFTFDPLTWACVFHTTNVRSFSLPHPFDICDALIIDRQAMNIKFTTTQNERLVRRKGMWMVENEDESVNSGKLQRQGRQLGQLDSILRTHGAFQIVRHSNGTQHVALQISRNLAQYFAGDTVVTDDYAEALASTGNVISVAIGDSLPPGMAKDFAIQIGHDSLSIFDHGVEHRYWPTASQRLAAIFLRPLPDERLELVVWGLNPESLDVAVRLVPIMTGSGQPDWVVMDETMMWKGVDGTLAMGFFDADWQISRHSYFV</sequence>
<dbReference type="EMBL" id="MU001643">
    <property type="protein sequence ID" value="KAF2478799.1"/>
    <property type="molecule type" value="Genomic_DNA"/>
</dbReference>
<dbReference type="InterPro" id="IPR029058">
    <property type="entry name" value="AB_hydrolase_fold"/>
</dbReference>
<dbReference type="PANTHER" id="PTHR43037">
    <property type="entry name" value="UNNAMED PRODUCT-RELATED"/>
    <property type="match status" value="1"/>
</dbReference>
<feature type="domain" description="Peptidase S9 prolyl oligopeptidase catalytic" evidence="2">
    <location>
        <begin position="418"/>
        <end position="580"/>
    </location>
</feature>
<accession>A0A6A6PFN9</accession>
<gene>
    <name evidence="3" type="ORF">BDY17DRAFT_328315</name>
</gene>
<dbReference type="PANTHER" id="PTHR43037:SF4">
    <property type="entry name" value="PEPTIDASE S9 PROLYL OLIGOPEPTIDASE CATALYTIC DOMAIN-CONTAINING PROTEIN"/>
    <property type="match status" value="1"/>
</dbReference>
<name>A0A6A6PFN9_9PEZI</name>
<protein>
    <recommendedName>
        <fullName evidence="2">Peptidase S9 prolyl oligopeptidase catalytic domain-containing protein</fullName>
    </recommendedName>
</protein>
<dbReference type="AlphaFoldDB" id="A0A6A6PFN9"/>
<keyword evidence="1" id="KW-0732">Signal</keyword>
<evidence type="ECO:0000313" key="4">
    <source>
        <dbReference type="Proteomes" id="UP000799767"/>
    </source>
</evidence>
<evidence type="ECO:0000256" key="1">
    <source>
        <dbReference type="ARBA" id="ARBA00022729"/>
    </source>
</evidence>
<dbReference type="OrthoDB" id="449091at2759"/>
<dbReference type="InterPro" id="IPR001375">
    <property type="entry name" value="Peptidase_S9_cat"/>
</dbReference>
<dbReference type="Proteomes" id="UP000799767">
    <property type="component" value="Unassembled WGS sequence"/>
</dbReference>
<dbReference type="GO" id="GO:0006508">
    <property type="term" value="P:proteolysis"/>
    <property type="evidence" value="ECO:0007669"/>
    <property type="project" value="InterPro"/>
</dbReference>
<dbReference type="RefSeq" id="XP_033585369.1">
    <property type="nucleotide sequence ID" value="XM_033737826.1"/>
</dbReference>
<dbReference type="InterPro" id="IPR050955">
    <property type="entry name" value="Plant_Biomass_Hydrol_Est"/>
</dbReference>
<evidence type="ECO:0000259" key="2">
    <source>
        <dbReference type="Pfam" id="PF00326"/>
    </source>
</evidence>